<feature type="DNA-binding region" description="OmpR/PhoB-type" evidence="8">
    <location>
        <begin position="122"/>
        <end position="217"/>
    </location>
</feature>
<keyword evidence="6" id="KW-0804">Transcription</keyword>
<dbReference type="CDD" id="cd17627">
    <property type="entry name" value="REC_OmpR_PrrA-like"/>
    <property type="match status" value="1"/>
</dbReference>
<dbReference type="SMART" id="SM00448">
    <property type="entry name" value="REC"/>
    <property type="match status" value="1"/>
</dbReference>
<evidence type="ECO:0000256" key="8">
    <source>
        <dbReference type="PROSITE-ProRule" id="PRU01091"/>
    </source>
</evidence>
<dbReference type="EMBL" id="BAAAQD010000005">
    <property type="protein sequence ID" value="GAA1512752.1"/>
    <property type="molecule type" value="Genomic_DNA"/>
</dbReference>
<dbReference type="PROSITE" id="PS51755">
    <property type="entry name" value="OMPR_PHOB"/>
    <property type="match status" value="1"/>
</dbReference>
<accession>A0ABN2A7X8</accession>
<dbReference type="Pfam" id="PF00486">
    <property type="entry name" value="Trans_reg_C"/>
    <property type="match status" value="1"/>
</dbReference>
<feature type="modified residue" description="4-aspartylphosphate" evidence="7">
    <location>
        <position position="52"/>
    </location>
</feature>
<dbReference type="SUPFAM" id="SSF52172">
    <property type="entry name" value="CheY-like"/>
    <property type="match status" value="1"/>
</dbReference>
<keyword evidence="4" id="KW-0805">Transcription regulation</keyword>
<dbReference type="InterPro" id="IPR036388">
    <property type="entry name" value="WH-like_DNA-bd_sf"/>
</dbReference>
<proteinExistence type="predicted"/>
<evidence type="ECO:0000313" key="11">
    <source>
        <dbReference type="EMBL" id="GAA1512752.1"/>
    </source>
</evidence>
<comment type="caution">
    <text evidence="11">The sequence shown here is derived from an EMBL/GenBank/DDBJ whole genome shotgun (WGS) entry which is preliminary data.</text>
</comment>
<evidence type="ECO:0000256" key="2">
    <source>
        <dbReference type="ARBA" id="ARBA00022553"/>
    </source>
</evidence>
<evidence type="ECO:0000256" key="4">
    <source>
        <dbReference type="ARBA" id="ARBA00023015"/>
    </source>
</evidence>
<keyword evidence="3" id="KW-0902">Two-component regulatory system</keyword>
<dbReference type="InterPro" id="IPR001789">
    <property type="entry name" value="Sig_transdc_resp-reg_receiver"/>
</dbReference>
<evidence type="ECO:0000313" key="12">
    <source>
        <dbReference type="Proteomes" id="UP001501470"/>
    </source>
</evidence>
<dbReference type="InterPro" id="IPR011006">
    <property type="entry name" value="CheY-like_superfamily"/>
</dbReference>
<name>A0ABN2A7X8_9ACTN</name>
<evidence type="ECO:0000256" key="6">
    <source>
        <dbReference type="ARBA" id="ARBA00023163"/>
    </source>
</evidence>
<sequence length="218" mass="24061">MVHVLVVDDDPPLADSLRRALVYSGYRVTVAGSGPAALDAVAHERPDLVVLDRMLPGLDGVGVCRRLRATDRDLPVLMLTARDTTADRVEGLDAGADDYLVKPFEPDELLARVRALLRRTRQDGLEFHDLWLDPGAHECRRGGTPLELTALEFRLLEHFLTHPRQVLSRGQLLDAVWGMGFASASNVVDVYVGYLRAKLGEPRLLHTVRGVGYVLKAP</sequence>
<dbReference type="PROSITE" id="PS50110">
    <property type="entry name" value="RESPONSE_REGULATORY"/>
    <property type="match status" value="1"/>
</dbReference>
<dbReference type="InterPro" id="IPR039420">
    <property type="entry name" value="WalR-like"/>
</dbReference>
<evidence type="ECO:0000256" key="3">
    <source>
        <dbReference type="ARBA" id="ARBA00023012"/>
    </source>
</evidence>
<evidence type="ECO:0000259" key="9">
    <source>
        <dbReference type="PROSITE" id="PS50110"/>
    </source>
</evidence>
<dbReference type="Gene3D" id="6.10.250.690">
    <property type="match status" value="1"/>
</dbReference>
<feature type="domain" description="OmpR/PhoB-type" evidence="10">
    <location>
        <begin position="122"/>
        <end position="217"/>
    </location>
</feature>
<dbReference type="InterPro" id="IPR001867">
    <property type="entry name" value="OmpR/PhoB-type_DNA-bd"/>
</dbReference>
<reference evidence="11 12" key="1">
    <citation type="journal article" date="2019" name="Int. J. Syst. Evol. Microbiol.">
        <title>The Global Catalogue of Microorganisms (GCM) 10K type strain sequencing project: providing services to taxonomists for standard genome sequencing and annotation.</title>
        <authorList>
            <consortium name="The Broad Institute Genomics Platform"/>
            <consortium name="The Broad Institute Genome Sequencing Center for Infectious Disease"/>
            <person name="Wu L."/>
            <person name="Ma J."/>
        </authorList>
    </citation>
    <scope>NUCLEOTIDE SEQUENCE [LARGE SCALE GENOMIC DNA]</scope>
    <source>
        <strain evidence="11 12">JCM 15933</strain>
    </source>
</reference>
<comment type="subcellular location">
    <subcellularLocation>
        <location evidence="1">Cytoplasm</location>
    </subcellularLocation>
</comment>
<evidence type="ECO:0000256" key="1">
    <source>
        <dbReference type="ARBA" id="ARBA00004496"/>
    </source>
</evidence>
<dbReference type="Proteomes" id="UP001501470">
    <property type="component" value="Unassembled WGS sequence"/>
</dbReference>
<dbReference type="SMART" id="SM00862">
    <property type="entry name" value="Trans_reg_C"/>
    <property type="match status" value="1"/>
</dbReference>
<dbReference type="Gene3D" id="3.40.50.2300">
    <property type="match status" value="1"/>
</dbReference>
<dbReference type="PANTHER" id="PTHR48111:SF22">
    <property type="entry name" value="REGULATOR OF RPOS"/>
    <property type="match status" value="1"/>
</dbReference>
<dbReference type="RefSeq" id="WP_425552195.1">
    <property type="nucleotide sequence ID" value="NZ_BAAAQD010000005.1"/>
</dbReference>
<dbReference type="Gene3D" id="1.10.10.10">
    <property type="entry name" value="Winged helix-like DNA-binding domain superfamily/Winged helix DNA-binding domain"/>
    <property type="match status" value="1"/>
</dbReference>
<gene>
    <name evidence="11" type="ORF">GCM10009827_028870</name>
</gene>
<evidence type="ECO:0000256" key="7">
    <source>
        <dbReference type="PROSITE-ProRule" id="PRU00169"/>
    </source>
</evidence>
<dbReference type="Pfam" id="PF00072">
    <property type="entry name" value="Response_reg"/>
    <property type="match status" value="1"/>
</dbReference>
<feature type="domain" description="Response regulatory" evidence="9">
    <location>
        <begin position="3"/>
        <end position="117"/>
    </location>
</feature>
<dbReference type="CDD" id="cd00383">
    <property type="entry name" value="trans_reg_C"/>
    <property type="match status" value="1"/>
</dbReference>
<keyword evidence="5 8" id="KW-0238">DNA-binding</keyword>
<evidence type="ECO:0000259" key="10">
    <source>
        <dbReference type="PROSITE" id="PS51755"/>
    </source>
</evidence>
<protein>
    <submittedName>
        <fullName evidence="11">Response regulator transcription factor</fullName>
    </submittedName>
</protein>
<keyword evidence="2 7" id="KW-0597">Phosphoprotein</keyword>
<evidence type="ECO:0000256" key="5">
    <source>
        <dbReference type="ARBA" id="ARBA00023125"/>
    </source>
</evidence>
<keyword evidence="12" id="KW-1185">Reference proteome</keyword>
<organism evidence="11 12">
    <name type="scientific">Dactylosporangium maewongense</name>
    <dbReference type="NCBI Taxonomy" id="634393"/>
    <lineage>
        <taxon>Bacteria</taxon>
        <taxon>Bacillati</taxon>
        <taxon>Actinomycetota</taxon>
        <taxon>Actinomycetes</taxon>
        <taxon>Micromonosporales</taxon>
        <taxon>Micromonosporaceae</taxon>
        <taxon>Dactylosporangium</taxon>
    </lineage>
</organism>
<dbReference type="PANTHER" id="PTHR48111">
    <property type="entry name" value="REGULATOR OF RPOS"/>
    <property type="match status" value="1"/>
</dbReference>